<dbReference type="GO" id="GO:0010268">
    <property type="term" value="P:brassinosteroid homeostasis"/>
    <property type="evidence" value="ECO:0007669"/>
    <property type="project" value="TreeGrafter"/>
</dbReference>
<evidence type="ECO:0000256" key="2">
    <source>
        <dbReference type="ARBA" id="ARBA00004167"/>
    </source>
</evidence>
<reference evidence="17 18" key="1">
    <citation type="submission" date="2017-09" db="EMBL/GenBank/DDBJ databases">
        <title>WGS assembly of Aquilegia coerulea Goldsmith.</title>
        <authorList>
            <person name="Hodges S."/>
            <person name="Kramer E."/>
            <person name="Nordborg M."/>
            <person name="Tomkins J."/>
            <person name="Borevitz J."/>
            <person name="Derieg N."/>
            <person name="Yan J."/>
            <person name="Mihaltcheva S."/>
            <person name="Hayes R.D."/>
            <person name="Rokhsar D."/>
        </authorList>
    </citation>
    <scope>NUCLEOTIDE SEQUENCE [LARGE SCALE GENOMIC DNA]</scope>
    <source>
        <strain evidence="18">cv. Goldsmith</strain>
    </source>
</reference>
<sequence>MVMEMVKEEVLIYWLLLVFTVLVGGLMVLVGLLKKANEWFYESKLGDKKFSLPPGDMGWPLIGNMLSFLKAFKSKDPNSFINGYVKRFGKIGIYKSFMFGNPTVLITVPELSKQVLTDSKRFKPGWPQSTYKLMGKKSFLAITDDEHKRLRKLTADPINGHEALSVYLEYIEEAVVSTLEKMPNMGEIEFLTEIRKLAFRIIMYIFVGEGGNAVMEDLEKEYTTLNYGLRAMAINLPGFAYYKALKARKRLDEIFQSVVNERRAKREKHGTPAKKDLMDNLLDIKDENGKNLDDEEIIDILIMYWNAGHESSAHVTMWATVYLQEHPYIFEKVKAEQEEIAKNRPSTQKGLILKEIKQAGYLSKVIDESLRFLNMSNMVFREAKEDVTINGYLIPKGWKVQVWMRSIHTDPEVYPDPKSFNPSRWDGYIPKAGTFIPFGLGSRFCPGYDLAKLEVFVFLHHFVLNYRLERLNPKCPILYLPHTRPRDNCLARISKSSTSM</sequence>
<dbReference type="PANTHER" id="PTHR24286:SF356">
    <property type="entry name" value="ENT-KAURENOIC ACID OXIDASE 2"/>
    <property type="match status" value="1"/>
</dbReference>
<evidence type="ECO:0000256" key="9">
    <source>
        <dbReference type="ARBA" id="ARBA00023002"/>
    </source>
</evidence>
<dbReference type="PRINTS" id="PR00385">
    <property type="entry name" value="P450"/>
</dbReference>
<dbReference type="InterPro" id="IPR002401">
    <property type="entry name" value="Cyt_P450_E_grp-I"/>
</dbReference>
<evidence type="ECO:0000256" key="12">
    <source>
        <dbReference type="ARBA" id="ARBA00023136"/>
    </source>
</evidence>
<dbReference type="InterPro" id="IPR017972">
    <property type="entry name" value="Cyt_P450_CS"/>
</dbReference>
<comment type="subcellular location">
    <subcellularLocation>
        <location evidence="2">Membrane</location>
        <topology evidence="2">Single-pass membrane protein</topology>
    </subcellularLocation>
</comment>
<dbReference type="GO" id="GO:0016132">
    <property type="term" value="P:brassinosteroid biosynthetic process"/>
    <property type="evidence" value="ECO:0007669"/>
    <property type="project" value="TreeGrafter"/>
</dbReference>
<dbReference type="Proteomes" id="UP000230069">
    <property type="component" value="Unassembled WGS sequence"/>
</dbReference>
<dbReference type="GO" id="GO:0051777">
    <property type="term" value="F:ent-kaurenoic acid monooxygenase activity"/>
    <property type="evidence" value="ECO:0007669"/>
    <property type="project" value="TreeGrafter"/>
</dbReference>
<evidence type="ECO:0000256" key="14">
    <source>
        <dbReference type="PIRSR" id="PIRSR602401-1"/>
    </source>
</evidence>
<evidence type="ECO:0000256" key="8">
    <source>
        <dbReference type="ARBA" id="ARBA00022989"/>
    </source>
</evidence>
<evidence type="ECO:0008006" key="19">
    <source>
        <dbReference type="Google" id="ProtNLM"/>
    </source>
</evidence>
<keyword evidence="18" id="KW-1185">Reference proteome</keyword>
<dbReference type="GO" id="GO:0009686">
    <property type="term" value="P:gibberellin biosynthetic process"/>
    <property type="evidence" value="ECO:0007669"/>
    <property type="project" value="UniProtKB-ARBA"/>
</dbReference>
<dbReference type="InParanoid" id="A0A2G5CN78"/>
<organism evidence="17 18">
    <name type="scientific">Aquilegia coerulea</name>
    <name type="common">Rocky mountain columbine</name>
    <dbReference type="NCBI Taxonomy" id="218851"/>
    <lineage>
        <taxon>Eukaryota</taxon>
        <taxon>Viridiplantae</taxon>
        <taxon>Streptophyta</taxon>
        <taxon>Embryophyta</taxon>
        <taxon>Tracheophyta</taxon>
        <taxon>Spermatophyta</taxon>
        <taxon>Magnoliopsida</taxon>
        <taxon>Ranunculales</taxon>
        <taxon>Ranunculaceae</taxon>
        <taxon>Thalictroideae</taxon>
        <taxon>Aquilegia</taxon>
    </lineage>
</organism>
<keyword evidence="10 14" id="KW-0408">Iron</keyword>
<keyword evidence="8 16" id="KW-1133">Transmembrane helix</keyword>
<evidence type="ECO:0000256" key="5">
    <source>
        <dbReference type="ARBA" id="ARBA00022617"/>
    </source>
</evidence>
<evidence type="ECO:0000256" key="13">
    <source>
        <dbReference type="ARBA" id="ARBA00037909"/>
    </source>
</evidence>
<evidence type="ECO:0000313" key="18">
    <source>
        <dbReference type="Proteomes" id="UP000230069"/>
    </source>
</evidence>
<keyword evidence="5 14" id="KW-0349">Heme</keyword>
<dbReference type="InterPro" id="IPR036396">
    <property type="entry name" value="Cyt_P450_sf"/>
</dbReference>
<dbReference type="FunCoup" id="A0A2G5CN78">
    <property type="interactions" value="335"/>
</dbReference>
<dbReference type="PANTHER" id="PTHR24286">
    <property type="entry name" value="CYTOCHROME P450 26"/>
    <property type="match status" value="1"/>
</dbReference>
<comment type="similarity">
    <text evidence="4 15">Belongs to the cytochrome P450 family.</text>
</comment>
<dbReference type="OrthoDB" id="1470350at2759"/>
<comment type="cofactor">
    <cofactor evidence="1 14">
        <name>heme</name>
        <dbReference type="ChEBI" id="CHEBI:30413"/>
    </cofactor>
</comment>
<accession>A0A2G5CN78</accession>
<gene>
    <name evidence="17" type="ORF">AQUCO_04400115v1</name>
</gene>
<dbReference type="InterPro" id="IPR001128">
    <property type="entry name" value="Cyt_P450"/>
</dbReference>
<dbReference type="PROSITE" id="PS00086">
    <property type="entry name" value="CYTOCHROME_P450"/>
    <property type="match status" value="1"/>
</dbReference>
<evidence type="ECO:0000256" key="11">
    <source>
        <dbReference type="ARBA" id="ARBA00023033"/>
    </source>
</evidence>
<proteinExistence type="inferred from homology"/>
<evidence type="ECO:0000256" key="10">
    <source>
        <dbReference type="ARBA" id="ARBA00023004"/>
    </source>
</evidence>
<dbReference type="STRING" id="218851.A0A2G5CN78"/>
<name>A0A2G5CN78_AQUCA</name>
<dbReference type="GO" id="GO:0016125">
    <property type="term" value="P:sterol metabolic process"/>
    <property type="evidence" value="ECO:0007669"/>
    <property type="project" value="TreeGrafter"/>
</dbReference>
<evidence type="ECO:0000256" key="3">
    <source>
        <dbReference type="ARBA" id="ARBA00004972"/>
    </source>
</evidence>
<evidence type="ECO:0000256" key="6">
    <source>
        <dbReference type="ARBA" id="ARBA00022692"/>
    </source>
</evidence>
<dbReference type="GO" id="GO:0005506">
    <property type="term" value="F:iron ion binding"/>
    <property type="evidence" value="ECO:0007669"/>
    <property type="project" value="InterPro"/>
</dbReference>
<dbReference type="GO" id="GO:0016020">
    <property type="term" value="C:membrane"/>
    <property type="evidence" value="ECO:0007669"/>
    <property type="project" value="UniProtKB-SubCell"/>
</dbReference>
<dbReference type="EMBL" id="KZ305061">
    <property type="protein sequence ID" value="PIA32699.1"/>
    <property type="molecule type" value="Genomic_DNA"/>
</dbReference>
<dbReference type="GO" id="GO:0005783">
    <property type="term" value="C:endoplasmic reticulum"/>
    <property type="evidence" value="ECO:0007669"/>
    <property type="project" value="TreeGrafter"/>
</dbReference>
<keyword evidence="11 15" id="KW-0503">Monooxygenase</keyword>
<dbReference type="AlphaFoldDB" id="A0A2G5CN78"/>
<feature type="binding site" description="axial binding residue" evidence="14">
    <location>
        <position position="445"/>
    </location>
    <ligand>
        <name>heme</name>
        <dbReference type="ChEBI" id="CHEBI:30413"/>
    </ligand>
    <ligandPart>
        <name>Fe</name>
        <dbReference type="ChEBI" id="CHEBI:18248"/>
    </ligandPart>
</feature>
<dbReference type="FunFam" id="1.10.630.10:FF:000052">
    <property type="entry name" value="Ent-kaurenoic acid oxidase"/>
    <property type="match status" value="1"/>
</dbReference>
<keyword evidence="12 16" id="KW-0472">Membrane</keyword>
<dbReference type="Pfam" id="PF00067">
    <property type="entry name" value="p450"/>
    <property type="match status" value="1"/>
</dbReference>
<dbReference type="GO" id="GO:0020037">
    <property type="term" value="F:heme binding"/>
    <property type="evidence" value="ECO:0007669"/>
    <property type="project" value="InterPro"/>
</dbReference>
<evidence type="ECO:0000256" key="7">
    <source>
        <dbReference type="ARBA" id="ARBA00022723"/>
    </source>
</evidence>
<dbReference type="PRINTS" id="PR00463">
    <property type="entry name" value="EP450I"/>
</dbReference>
<comment type="pathway">
    <text evidence="13">Plant hormone biosynthesis; gibberellin biosynthesis.</text>
</comment>
<feature type="transmembrane region" description="Helical" evidence="16">
    <location>
        <begin position="12"/>
        <end position="33"/>
    </location>
</feature>
<protein>
    <recommendedName>
        <fullName evidence="19">Ent-kaurenoic acid oxidase</fullName>
    </recommendedName>
</protein>
<keyword evidence="7 14" id="KW-0479">Metal-binding</keyword>
<comment type="pathway">
    <text evidence="3">Hormone biosynthesis.</text>
</comment>
<dbReference type="SUPFAM" id="SSF48264">
    <property type="entry name" value="Cytochrome P450"/>
    <property type="match status" value="1"/>
</dbReference>
<dbReference type="GO" id="GO:0044550">
    <property type="term" value="P:secondary metabolite biosynthetic process"/>
    <property type="evidence" value="ECO:0007669"/>
    <property type="project" value="UniProtKB-ARBA"/>
</dbReference>
<evidence type="ECO:0000256" key="16">
    <source>
        <dbReference type="SAM" id="Phobius"/>
    </source>
</evidence>
<keyword evidence="6 16" id="KW-0812">Transmembrane</keyword>
<evidence type="ECO:0000256" key="4">
    <source>
        <dbReference type="ARBA" id="ARBA00010617"/>
    </source>
</evidence>
<dbReference type="Gene3D" id="1.10.630.10">
    <property type="entry name" value="Cytochrome P450"/>
    <property type="match status" value="1"/>
</dbReference>
<evidence type="ECO:0000256" key="1">
    <source>
        <dbReference type="ARBA" id="ARBA00001971"/>
    </source>
</evidence>
<evidence type="ECO:0000256" key="15">
    <source>
        <dbReference type="RuleBase" id="RU000461"/>
    </source>
</evidence>
<dbReference type="CDD" id="cd11043">
    <property type="entry name" value="CYP90-like"/>
    <property type="match status" value="1"/>
</dbReference>
<keyword evidence="9 15" id="KW-0560">Oxidoreductase</keyword>
<evidence type="ECO:0000313" key="17">
    <source>
        <dbReference type="EMBL" id="PIA32699.1"/>
    </source>
</evidence>